<organism evidence="1 2">
    <name type="scientific">Pseudoalteromonas denitrificans DSM 6059</name>
    <dbReference type="NCBI Taxonomy" id="1123010"/>
    <lineage>
        <taxon>Bacteria</taxon>
        <taxon>Pseudomonadati</taxon>
        <taxon>Pseudomonadota</taxon>
        <taxon>Gammaproteobacteria</taxon>
        <taxon>Alteromonadales</taxon>
        <taxon>Pseudoalteromonadaceae</taxon>
        <taxon>Pseudoalteromonas</taxon>
    </lineage>
</organism>
<dbReference type="Gene3D" id="3.10.450.50">
    <property type="match status" value="1"/>
</dbReference>
<dbReference type="EMBL" id="FOLO01000024">
    <property type="protein sequence ID" value="SFC94663.1"/>
    <property type="molecule type" value="Genomic_DNA"/>
</dbReference>
<dbReference type="RefSeq" id="WP_091985756.1">
    <property type="nucleotide sequence ID" value="NZ_FOLO01000024.1"/>
</dbReference>
<accession>A0A1I1NIV6</accession>
<keyword evidence="2" id="KW-1185">Reference proteome</keyword>
<reference evidence="1 2" key="1">
    <citation type="submission" date="2016-10" db="EMBL/GenBank/DDBJ databases">
        <authorList>
            <person name="de Groot N.N."/>
        </authorList>
    </citation>
    <scope>NUCLEOTIDE SEQUENCE [LARGE SCALE GENOMIC DNA]</scope>
    <source>
        <strain evidence="1 2">DSM 6059</strain>
    </source>
</reference>
<dbReference type="Proteomes" id="UP000198862">
    <property type="component" value="Unassembled WGS sequence"/>
</dbReference>
<gene>
    <name evidence="1" type="ORF">SAMN02745724_03008</name>
</gene>
<dbReference type="AlphaFoldDB" id="A0A1I1NIV6"/>
<proteinExistence type="predicted"/>
<evidence type="ECO:0008006" key="3">
    <source>
        <dbReference type="Google" id="ProtNLM"/>
    </source>
</evidence>
<dbReference type="OrthoDB" id="6227435at2"/>
<sequence>MQDLVTEYINMNQAGLVLELCEKFYDENVLMLNNGCVFAQSMRESYNKQQGFVKLVKEFDVKLISKLIKGNIVELIFSYKMINFDAKITEFKGKHIQTWQNNKIIKEEYISVNE</sequence>
<evidence type="ECO:0000313" key="1">
    <source>
        <dbReference type="EMBL" id="SFC94663.1"/>
    </source>
</evidence>
<name>A0A1I1NIV6_9GAMM</name>
<protein>
    <recommendedName>
        <fullName evidence="3">SnoaL-like domain-containing protein</fullName>
    </recommendedName>
</protein>
<evidence type="ECO:0000313" key="2">
    <source>
        <dbReference type="Proteomes" id="UP000198862"/>
    </source>
</evidence>
<dbReference type="STRING" id="1123010.SAMN02745724_03008"/>